<sequence length="236" mass="26382">MKSQIVASLMPKSQRLTIQDLERVAENMMYFHILELRIDAIPECDVETVRQMIIALKDMGGSFQILVTYRTKSQGGAGSLDEIAYQQLLIDLSEIPQIDWIDVEWTPEVNRMEACRKILSHGAMIVASYHNFNETPSVDVMKKTYFHLSQMGASHLKIAVMPQSREDVLRVLQVVAEASDALTQWVTGISMSHLGLITRTAQSTFGGCLSFGALDEAVAPGQISVKQLFETVKLYD</sequence>
<dbReference type="Proteomes" id="UP000243706">
    <property type="component" value="Chromosome 1"/>
</dbReference>
<dbReference type="RefSeq" id="WP_095115794.1">
    <property type="nucleotide sequence ID" value="NZ_BMCB01000010.1"/>
</dbReference>
<comment type="subunit">
    <text evidence="5">Homodimer.</text>
</comment>
<evidence type="ECO:0000313" key="8">
    <source>
        <dbReference type="Proteomes" id="UP000243706"/>
    </source>
</evidence>
<dbReference type="EMBL" id="LT906464">
    <property type="protein sequence ID" value="SNW00805.1"/>
    <property type="molecule type" value="Genomic_DNA"/>
</dbReference>
<dbReference type="OrthoDB" id="9813659at2"/>
<feature type="binding site" evidence="5">
    <location>
        <begin position="35"/>
        <end position="37"/>
    </location>
    <ligand>
        <name>3-dehydroquinate</name>
        <dbReference type="ChEBI" id="CHEBI:32364"/>
    </ligand>
</feature>
<comment type="pathway">
    <text evidence="5">Metabolic intermediate biosynthesis; chorismate biosynthesis; chorismate from D-erythrose 4-phosphate and phosphoenolpyruvate: step 3/7.</text>
</comment>
<reference evidence="6" key="4">
    <citation type="submission" date="2024-05" db="EMBL/GenBank/DDBJ databases">
        <authorList>
            <person name="Sun Q."/>
            <person name="Sedlacek I."/>
        </authorList>
    </citation>
    <scope>NUCLEOTIDE SEQUENCE</scope>
    <source>
        <strain evidence="6">CCM 4175</strain>
    </source>
</reference>
<feature type="binding site" evidence="5">
    <location>
        <position position="8"/>
    </location>
    <ligand>
        <name>3-dehydroquinate</name>
        <dbReference type="ChEBI" id="CHEBI:32364"/>
    </ligand>
</feature>
<feature type="active site" description="Proton donor/acceptor" evidence="5">
    <location>
        <position position="130"/>
    </location>
</feature>
<evidence type="ECO:0000256" key="5">
    <source>
        <dbReference type="HAMAP-Rule" id="MF_00214"/>
    </source>
</evidence>
<comment type="similarity">
    <text evidence="5">Belongs to the type-I 3-dehydroquinase family.</text>
</comment>
<dbReference type="GO" id="GO:0009073">
    <property type="term" value="P:aromatic amino acid family biosynthetic process"/>
    <property type="evidence" value="ECO:0007669"/>
    <property type="project" value="UniProtKB-KW"/>
</dbReference>
<evidence type="ECO:0000313" key="9">
    <source>
        <dbReference type="Proteomes" id="UP000652995"/>
    </source>
</evidence>
<feature type="active site" description="Schiff-base intermediate with substrate" evidence="5">
    <location>
        <position position="157"/>
    </location>
</feature>
<dbReference type="SUPFAM" id="SSF51569">
    <property type="entry name" value="Aldolase"/>
    <property type="match status" value="1"/>
</dbReference>
<comment type="caution">
    <text evidence="5">Lacks conserved residue(s) required for the propagation of feature annotation.</text>
</comment>
<keyword evidence="3 5" id="KW-0456">Lyase</keyword>
<reference evidence="6" key="1">
    <citation type="journal article" date="2014" name="Int. J. Syst. Evol. Microbiol.">
        <title>Complete genome of a new Firmicutes species belonging to the dominant human colonic microbiota ('Ruminococcus bicirculans') reveals two chromosomes and a selective capacity to utilize plant glucans.</title>
        <authorList>
            <consortium name="NISC Comparative Sequencing Program"/>
            <person name="Wegmann U."/>
            <person name="Louis P."/>
            <person name="Goesmann A."/>
            <person name="Henrissat B."/>
            <person name="Duncan S.H."/>
            <person name="Flint H.J."/>
        </authorList>
    </citation>
    <scope>NUCLEOTIDE SEQUENCE</scope>
    <source>
        <strain evidence="6">CCM 4175</strain>
    </source>
</reference>
<dbReference type="KEGG" id="smus:C7J88_09765"/>
<comment type="catalytic activity">
    <reaction evidence="1 5">
        <text>3-dehydroquinate = 3-dehydroshikimate + H2O</text>
        <dbReference type="Rhea" id="RHEA:21096"/>
        <dbReference type="ChEBI" id="CHEBI:15377"/>
        <dbReference type="ChEBI" id="CHEBI:16630"/>
        <dbReference type="ChEBI" id="CHEBI:32364"/>
        <dbReference type="EC" id="4.2.1.10"/>
    </reaction>
</comment>
<dbReference type="InterPro" id="IPR050146">
    <property type="entry name" value="Type-I_3-dehydroquinase"/>
</dbReference>
<keyword evidence="2 5" id="KW-0057">Aromatic amino acid biosynthesis</keyword>
<feature type="binding site" evidence="5">
    <location>
        <position position="70"/>
    </location>
    <ligand>
        <name>3-dehydroquinate</name>
        <dbReference type="ChEBI" id="CHEBI:32364"/>
    </ligand>
</feature>
<evidence type="ECO:0000313" key="6">
    <source>
        <dbReference type="EMBL" id="GGA93083.1"/>
    </source>
</evidence>
<dbReference type="GO" id="GO:0046279">
    <property type="term" value="P:3,4-dihydroxybenzoate biosynthetic process"/>
    <property type="evidence" value="ECO:0007669"/>
    <property type="project" value="UniProtKB-ARBA"/>
</dbReference>
<dbReference type="PANTHER" id="PTHR43699">
    <property type="entry name" value="3-DEHYDROQUINATE DEHYDRATASE"/>
    <property type="match status" value="1"/>
</dbReference>
<dbReference type="InterPro" id="IPR001381">
    <property type="entry name" value="DHquinase_I"/>
</dbReference>
<dbReference type="EC" id="4.2.1.10" evidence="5"/>
<dbReference type="GO" id="GO:0008652">
    <property type="term" value="P:amino acid biosynthetic process"/>
    <property type="evidence" value="ECO:0007669"/>
    <property type="project" value="UniProtKB-KW"/>
</dbReference>
<keyword evidence="4 5" id="KW-0704">Schiff base</keyword>
<organism evidence="7 8">
    <name type="scientific">Staphylococcus muscae</name>
    <dbReference type="NCBI Taxonomy" id="1294"/>
    <lineage>
        <taxon>Bacteria</taxon>
        <taxon>Bacillati</taxon>
        <taxon>Bacillota</taxon>
        <taxon>Bacilli</taxon>
        <taxon>Bacillales</taxon>
        <taxon>Staphylococcaceae</taxon>
        <taxon>Staphylococcus</taxon>
    </lineage>
</organism>
<keyword evidence="5" id="KW-0028">Amino-acid biosynthesis</keyword>
<dbReference type="InterPro" id="IPR013785">
    <property type="entry name" value="Aldolase_TIM"/>
</dbReference>
<dbReference type="UniPathway" id="UPA00053">
    <property type="reaction ID" value="UER00086"/>
</dbReference>
<dbReference type="NCBIfam" id="TIGR01093">
    <property type="entry name" value="aroD"/>
    <property type="match status" value="1"/>
</dbReference>
<comment type="function">
    <text evidence="5">Involved in the third step of the chorismate pathway, which leads to the biosynthesis of aromatic amino acids. Catalyzes the cis-dehydration of 3-dehydroquinate (DHQ) and introduces the first double bond of the aromatic ring to yield 3-dehydroshikimate.</text>
</comment>
<name>A0A240BYS7_9STAP</name>
<dbReference type="Gene3D" id="3.20.20.70">
    <property type="entry name" value="Aldolase class I"/>
    <property type="match status" value="1"/>
</dbReference>
<reference evidence="9" key="3">
    <citation type="journal article" date="2019" name="Int. J. Syst. Evol. Microbiol.">
        <title>The Global Catalogue of Microorganisms (GCM) 10K type strain sequencing project: providing services to taxonomists for standard genome sequencing and annotation.</title>
        <authorList>
            <consortium name="The Broad Institute Genomics Platform"/>
            <consortium name="The Broad Institute Genome Sequencing Center for Infectious Disease"/>
            <person name="Wu L."/>
            <person name="Ma J."/>
        </authorList>
    </citation>
    <scope>NUCLEOTIDE SEQUENCE [LARGE SCALE GENOMIC DNA]</scope>
    <source>
        <strain evidence="9">CCM 4175</strain>
    </source>
</reference>
<dbReference type="CDD" id="cd00502">
    <property type="entry name" value="DHQase_I"/>
    <property type="match status" value="1"/>
</dbReference>
<dbReference type="AlphaFoldDB" id="A0A240BYS7"/>
<evidence type="ECO:0000256" key="2">
    <source>
        <dbReference type="ARBA" id="ARBA00023141"/>
    </source>
</evidence>
<keyword evidence="9" id="KW-1185">Reference proteome</keyword>
<dbReference type="Proteomes" id="UP000652995">
    <property type="component" value="Unassembled WGS sequence"/>
</dbReference>
<feature type="binding site" evidence="5">
    <location>
        <position position="199"/>
    </location>
    <ligand>
        <name>3-dehydroquinate</name>
        <dbReference type="ChEBI" id="CHEBI:32364"/>
    </ligand>
</feature>
<protein>
    <recommendedName>
        <fullName evidence="5">3-dehydroquinate dehydratase</fullName>
        <shortName evidence="5">3-dehydroquinase</shortName>
        <ecNumber evidence="5">4.2.1.10</ecNumber>
    </recommendedName>
    <alternativeName>
        <fullName evidence="5">Type I DHQase</fullName>
    </alternativeName>
    <alternativeName>
        <fullName evidence="5">Type I dehydroquinase</fullName>
        <shortName evidence="5">DHQ1</shortName>
    </alternativeName>
</protein>
<evidence type="ECO:0000256" key="4">
    <source>
        <dbReference type="ARBA" id="ARBA00023270"/>
    </source>
</evidence>
<feature type="binding site" evidence="5">
    <location>
        <position position="222"/>
    </location>
    <ligand>
        <name>3-dehydroquinate</name>
        <dbReference type="ChEBI" id="CHEBI:32364"/>
    </ligand>
</feature>
<dbReference type="GO" id="GO:0009423">
    <property type="term" value="P:chorismate biosynthetic process"/>
    <property type="evidence" value="ECO:0007669"/>
    <property type="project" value="UniProtKB-UniRule"/>
</dbReference>
<reference evidence="7 8" key="2">
    <citation type="submission" date="2017-06" db="EMBL/GenBank/DDBJ databases">
        <authorList>
            <consortium name="Pathogen Informatics"/>
        </authorList>
    </citation>
    <scope>NUCLEOTIDE SEQUENCE [LARGE SCALE GENOMIC DNA]</scope>
    <source>
        <strain evidence="7 8">NCTC13833</strain>
    </source>
</reference>
<dbReference type="GO" id="GO:0003855">
    <property type="term" value="F:3-dehydroquinate dehydratase activity"/>
    <property type="evidence" value="ECO:0007669"/>
    <property type="project" value="UniProtKB-UniRule"/>
</dbReference>
<dbReference type="HAMAP" id="MF_00214">
    <property type="entry name" value="AroD"/>
    <property type="match status" value="1"/>
</dbReference>
<accession>A0A240BYS7</accession>
<proteinExistence type="inferred from homology"/>
<dbReference type="EMBL" id="BMCB01000010">
    <property type="protein sequence ID" value="GGA93083.1"/>
    <property type="molecule type" value="Genomic_DNA"/>
</dbReference>
<evidence type="ECO:0000256" key="1">
    <source>
        <dbReference type="ARBA" id="ARBA00001864"/>
    </source>
</evidence>
<dbReference type="PANTHER" id="PTHR43699:SF1">
    <property type="entry name" value="3-DEHYDROQUINATE DEHYDRATASE"/>
    <property type="match status" value="1"/>
</dbReference>
<evidence type="ECO:0000256" key="3">
    <source>
        <dbReference type="ARBA" id="ARBA00023239"/>
    </source>
</evidence>
<evidence type="ECO:0000313" key="7">
    <source>
        <dbReference type="EMBL" id="SNW00805.1"/>
    </source>
</evidence>
<dbReference type="Pfam" id="PF01487">
    <property type="entry name" value="DHquinase_I"/>
    <property type="match status" value="1"/>
</dbReference>
<gene>
    <name evidence="5 7" type="primary">aroD</name>
    <name evidence="6" type="ORF">GCM10007183_16570</name>
    <name evidence="7" type="ORF">SAMEA4412661_00536</name>
</gene>